<dbReference type="Proteomes" id="UP000294901">
    <property type="component" value="Unassembled WGS sequence"/>
</dbReference>
<organism evidence="1 2">
    <name type="scientific">Paractinoplanes brasiliensis</name>
    <dbReference type="NCBI Taxonomy" id="52695"/>
    <lineage>
        <taxon>Bacteria</taxon>
        <taxon>Bacillati</taxon>
        <taxon>Actinomycetota</taxon>
        <taxon>Actinomycetes</taxon>
        <taxon>Micromonosporales</taxon>
        <taxon>Micromonosporaceae</taxon>
        <taxon>Paractinoplanes</taxon>
    </lineage>
</organism>
<dbReference type="EMBL" id="SNWR01000001">
    <property type="protein sequence ID" value="TDO41183.1"/>
    <property type="molecule type" value="Genomic_DNA"/>
</dbReference>
<dbReference type="AlphaFoldDB" id="A0A4R6JWM5"/>
<reference evidence="1 2" key="1">
    <citation type="submission" date="2019-03" db="EMBL/GenBank/DDBJ databases">
        <title>Sequencing the genomes of 1000 actinobacteria strains.</title>
        <authorList>
            <person name="Klenk H.-P."/>
        </authorList>
    </citation>
    <scope>NUCLEOTIDE SEQUENCE [LARGE SCALE GENOMIC DNA]</scope>
    <source>
        <strain evidence="1 2">DSM 43805</strain>
    </source>
</reference>
<protein>
    <submittedName>
        <fullName evidence="1">Uncharacterized protein</fullName>
    </submittedName>
</protein>
<evidence type="ECO:0000313" key="2">
    <source>
        <dbReference type="Proteomes" id="UP000294901"/>
    </source>
</evidence>
<sequence>MRGRPGLLIVCAMLIGLTGCSDSSSEPGAAPATSTFDDDLDRGDCLARTEGWHKVACDDPAATVEVLTAYWAGNAVAGATADVDCPDGTDNAFQTSDMSGQYRGTTAFTHVCVRNLKPPHPGDPGGGGGPGLVVGDCVRVVNQQFAGEARCDGKGETKPTHKVARLTKPLCGPGHDGELVIKSRNLGAQDPLDREVACINAL</sequence>
<keyword evidence="2" id="KW-1185">Reference proteome</keyword>
<evidence type="ECO:0000313" key="1">
    <source>
        <dbReference type="EMBL" id="TDO41183.1"/>
    </source>
</evidence>
<dbReference type="PROSITE" id="PS51257">
    <property type="entry name" value="PROKAR_LIPOPROTEIN"/>
    <property type="match status" value="1"/>
</dbReference>
<proteinExistence type="predicted"/>
<gene>
    <name evidence="1" type="ORF">C8E87_4912</name>
</gene>
<name>A0A4R6JWM5_9ACTN</name>
<comment type="caution">
    <text evidence="1">The sequence shown here is derived from an EMBL/GenBank/DDBJ whole genome shotgun (WGS) entry which is preliminary data.</text>
</comment>
<accession>A0A4R6JWM5</accession>